<dbReference type="EMBL" id="ML976617">
    <property type="protein sequence ID" value="KAF1844368.1"/>
    <property type="molecule type" value="Genomic_DNA"/>
</dbReference>
<dbReference type="GO" id="GO:0005829">
    <property type="term" value="C:cytosol"/>
    <property type="evidence" value="ECO:0007669"/>
    <property type="project" value="TreeGrafter"/>
</dbReference>
<feature type="compositionally biased region" description="Polar residues" evidence="5">
    <location>
        <begin position="1"/>
        <end position="11"/>
    </location>
</feature>
<accession>A0A9P4GE89</accession>
<dbReference type="PANTHER" id="PTHR43094">
    <property type="entry name" value="AMINOTRANSFERASE"/>
    <property type="match status" value="1"/>
</dbReference>
<dbReference type="InterPro" id="IPR015421">
    <property type="entry name" value="PyrdxlP-dep_Trfase_major"/>
</dbReference>
<keyword evidence="7" id="KW-1185">Reference proteome</keyword>
<proteinExistence type="inferred from homology"/>
<dbReference type="InterPro" id="IPR015422">
    <property type="entry name" value="PyrdxlP-dep_Trfase_small"/>
</dbReference>
<dbReference type="GO" id="GO:0008483">
    <property type="term" value="F:transaminase activity"/>
    <property type="evidence" value="ECO:0007669"/>
    <property type="project" value="UniProtKB-KW"/>
</dbReference>
<dbReference type="GO" id="GO:0030170">
    <property type="term" value="F:pyridoxal phosphate binding"/>
    <property type="evidence" value="ECO:0007669"/>
    <property type="project" value="InterPro"/>
</dbReference>
<comment type="caution">
    <text evidence="6">The sequence shown here is derived from an EMBL/GenBank/DDBJ whole genome shotgun (WGS) entry which is preliminary data.</text>
</comment>
<dbReference type="OrthoDB" id="5419315at2759"/>
<dbReference type="PANTHER" id="PTHR43094:SF1">
    <property type="entry name" value="AMINOTRANSFERASE CLASS-III"/>
    <property type="match status" value="1"/>
</dbReference>
<dbReference type="AlphaFoldDB" id="A0A9P4GE89"/>
<dbReference type="Gene3D" id="3.40.640.10">
    <property type="entry name" value="Type I PLP-dependent aspartate aminotransferase-like (Major domain)"/>
    <property type="match status" value="1"/>
</dbReference>
<keyword evidence="3 4" id="KW-0663">Pyridoxal phosphate</keyword>
<sequence>MAPGALSTQSSKSRKSTPSRVSAVATTIKNCLFNRSISVRPYRVVVRGYRHTYELGDGTKIDDVSCGACVSSLGRVQERVIQAMNKQMRLGLSYVPSLAFDTKAALDLAQFMITSTNGQMSKAIFYCSGSEASEAALKIMIQYHAKEKSCPQPQRTKFIARERSYHGATLGALDLSGHDARKALYEPILPGNMALIPPCYPYRDLQNGQTIEEYVEELKRQLVRKIMELGEDNVAGFIVEPVVGAALGCVAAVPGYLKAMREVCDQYGILLVFDEVMCGMGRTGWLHAWQKDNVVPDIQLVGKGLAAGFQPISAMLIGHKIINAFQQGPSNSAFQHGHTFQNYPLAAAAALAVQKIIEDDGLLENVREKGKLLEKKLKKGLGDHRYVGDIRGEGLFWGIEFVEDKRTKRPFDAKRMVNEEIFQLGLNHGIHVYPGGGTADGKNGDHIIVAPAFDVTTQELTSIVERVTRLVENYFDDLDLKNHQTTP</sequence>
<comment type="cofactor">
    <cofactor evidence="1">
        <name>pyridoxal 5'-phosphate</name>
        <dbReference type="ChEBI" id="CHEBI:597326"/>
    </cofactor>
</comment>
<evidence type="ECO:0000256" key="5">
    <source>
        <dbReference type="SAM" id="MobiDB-lite"/>
    </source>
</evidence>
<dbReference type="Gene3D" id="3.90.1150.10">
    <property type="entry name" value="Aspartate Aminotransferase, domain 1"/>
    <property type="match status" value="1"/>
</dbReference>
<evidence type="ECO:0000256" key="1">
    <source>
        <dbReference type="ARBA" id="ARBA00001933"/>
    </source>
</evidence>
<dbReference type="InterPro" id="IPR015424">
    <property type="entry name" value="PyrdxlP-dep_Trfase"/>
</dbReference>
<keyword evidence="6" id="KW-0032">Aminotransferase</keyword>
<dbReference type="Pfam" id="PF00202">
    <property type="entry name" value="Aminotran_3"/>
    <property type="match status" value="1"/>
</dbReference>
<reference evidence="6" key="1">
    <citation type="submission" date="2020-01" db="EMBL/GenBank/DDBJ databases">
        <authorList>
            <consortium name="DOE Joint Genome Institute"/>
            <person name="Haridas S."/>
            <person name="Albert R."/>
            <person name="Binder M."/>
            <person name="Bloem J."/>
            <person name="Labutti K."/>
            <person name="Salamov A."/>
            <person name="Andreopoulos B."/>
            <person name="Baker S.E."/>
            <person name="Barry K."/>
            <person name="Bills G."/>
            <person name="Bluhm B.H."/>
            <person name="Cannon C."/>
            <person name="Castanera R."/>
            <person name="Culley D.E."/>
            <person name="Daum C."/>
            <person name="Ezra D."/>
            <person name="Gonzalez J.B."/>
            <person name="Henrissat B."/>
            <person name="Kuo A."/>
            <person name="Liang C."/>
            <person name="Lipzen A."/>
            <person name="Lutzoni F."/>
            <person name="Magnuson J."/>
            <person name="Mondo S."/>
            <person name="Nolan M."/>
            <person name="Ohm R."/>
            <person name="Pangilinan J."/>
            <person name="Park H.-J."/>
            <person name="Ramirez L."/>
            <person name="Alfaro M."/>
            <person name="Sun H."/>
            <person name="Tritt A."/>
            <person name="Yoshinaga Y."/>
            <person name="Zwiers L.-H."/>
            <person name="Turgeon B.G."/>
            <person name="Goodwin S.B."/>
            <person name="Spatafora J.W."/>
            <person name="Crous P.W."/>
            <person name="Grigoriev I.V."/>
        </authorList>
    </citation>
    <scope>NUCLEOTIDE SEQUENCE</scope>
    <source>
        <strain evidence="6">CBS 394.84</strain>
    </source>
</reference>
<organism evidence="6 7">
    <name type="scientific">Cucurbitaria berberidis CBS 394.84</name>
    <dbReference type="NCBI Taxonomy" id="1168544"/>
    <lineage>
        <taxon>Eukaryota</taxon>
        <taxon>Fungi</taxon>
        <taxon>Dikarya</taxon>
        <taxon>Ascomycota</taxon>
        <taxon>Pezizomycotina</taxon>
        <taxon>Dothideomycetes</taxon>
        <taxon>Pleosporomycetidae</taxon>
        <taxon>Pleosporales</taxon>
        <taxon>Pleosporineae</taxon>
        <taxon>Cucurbitariaceae</taxon>
        <taxon>Cucurbitaria</taxon>
    </lineage>
</organism>
<feature type="region of interest" description="Disordered" evidence="5">
    <location>
        <begin position="1"/>
        <end position="21"/>
    </location>
</feature>
<dbReference type="SUPFAM" id="SSF53383">
    <property type="entry name" value="PLP-dependent transferases"/>
    <property type="match status" value="1"/>
</dbReference>
<evidence type="ECO:0000256" key="3">
    <source>
        <dbReference type="ARBA" id="ARBA00022898"/>
    </source>
</evidence>
<comment type="similarity">
    <text evidence="2 4">Belongs to the class-III pyridoxal-phosphate-dependent aminotransferase family.</text>
</comment>
<dbReference type="RefSeq" id="XP_040786931.1">
    <property type="nucleotide sequence ID" value="XM_040929118.1"/>
</dbReference>
<keyword evidence="6" id="KW-0808">Transferase</keyword>
<evidence type="ECO:0000256" key="2">
    <source>
        <dbReference type="ARBA" id="ARBA00008954"/>
    </source>
</evidence>
<dbReference type="GeneID" id="63846370"/>
<gene>
    <name evidence="6" type="ORF">K460DRAFT_289370</name>
</gene>
<dbReference type="CDD" id="cd00610">
    <property type="entry name" value="OAT_like"/>
    <property type="match status" value="1"/>
</dbReference>
<dbReference type="InterPro" id="IPR005814">
    <property type="entry name" value="Aminotrans_3"/>
</dbReference>
<dbReference type="FunFam" id="3.40.640.10:FF:000004">
    <property type="entry name" value="Acetylornithine aminotransferase"/>
    <property type="match status" value="1"/>
</dbReference>
<evidence type="ECO:0000313" key="6">
    <source>
        <dbReference type="EMBL" id="KAF1844368.1"/>
    </source>
</evidence>
<protein>
    <submittedName>
        <fullName evidence="6">Aminotransferase, class III</fullName>
    </submittedName>
</protein>
<evidence type="ECO:0000313" key="7">
    <source>
        <dbReference type="Proteomes" id="UP000800039"/>
    </source>
</evidence>
<evidence type="ECO:0000256" key="4">
    <source>
        <dbReference type="RuleBase" id="RU003560"/>
    </source>
</evidence>
<name>A0A9P4GE89_9PLEO</name>
<dbReference type="Proteomes" id="UP000800039">
    <property type="component" value="Unassembled WGS sequence"/>
</dbReference>